<dbReference type="GO" id="GO:1990002">
    <property type="term" value="F:methylglyoxal reductase (NADPH) (acetol producing) activity"/>
    <property type="evidence" value="ECO:0007669"/>
    <property type="project" value="TreeGrafter"/>
</dbReference>
<reference evidence="3 4" key="1">
    <citation type="journal article" date="2018" name="Int. J. Syst. Evol. Microbiol.">
        <title>Mesosutterella multiformis gen. nov., sp. nov., a member of the family Sutterellaceae and Sutterella megalosphaeroides sp. nov., isolated from human faeces.</title>
        <authorList>
            <person name="Sakamoto M."/>
            <person name="Ikeyama N."/>
            <person name="Kunihiro T."/>
            <person name="Iino T."/>
            <person name="Yuki M."/>
            <person name="Ohkuma M."/>
        </authorList>
    </citation>
    <scope>NUCLEOTIDE SEQUENCE [LARGE SCALE GENOMIC DNA]</scope>
    <source>
        <strain evidence="3 4">4NBBH2</strain>
    </source>
</reference>
<dbReference type="GO" id="GO:0005829">
    <property type="term" value="C:cytosol"/>
    <property type="evidence" value="ECO:0007669"/>
    <property type="project" value="TreeGrafter"/>
</dbReference>
<dbReference type="EMBL" id="BGZJ01000001">
    <property type="protein sequence ID" value="GBO93955.1"/>
    <property type="molecule type" value="Genomic_DNA"/>
</dbReference>
<evidence type="ECO:0000259" key="2">
    <source>
        <dbReference type="Pfam" id="PF00465"/>
    </source>
</evidence>
<organism evidence="3 4">
    <name type="scientific">Mesosutterella multiformis</name>
    <dbReference type="NCBI Taxonomy" id="2259133"/>
    <lineage>
        <taxon>Bacteria</taxon>
        <taxon>Pseudomonadati</taxon>
        <taxon>Pseudomonadota</taxon>
        <taxon>Betaproteobacteria</taxon>
        <taxon>Burkholderiales</taxon>
        <taxon>Sutterellaceae</taxon>
        <taxon>Mesosutterella</taxon>
    </lineage>
</organism>
<dbReference type="Gene3D" id="1.20.1090.10">
    <property type="entry name" value="Dehydroquinate synthase-like - alpha domain"/>
    <property type="match status" value="1"/>
</dbReference>
<dbReference type="InterPro" id="IPR044731">
    <property type="entry name" value="BDH-like"/>
</dbReference>
<accession>A0A388SCM1</accession>
<dbReference type="Proteomes" id="UP000266091">
    <property type="component" value="Unassembled WGS sequence"/>
</dbReference>
<dbReference type="PANTHER" id="PTHR43633">
    <property type="entry name" value="ALCOHOL DEHYDROGENASE YQHD"/>
    <property type="match status" value="1"/>
</dbReference>
<proteinExistence type="predicted"/>
<dbReference type="GO" id="GO:1990362">
    <property type="term" value="F:butanol dehydrogenase (NAD+) activity"/>
    <property type="evidence" value="ECO:0007669"/>
    <property type="project" value="InterPro"/>
</dbReference>
<feature type="domain" description="Alcohol dehydrogenase iron-type/glycerol dehydrogenase GldA" evidence="2">
    <location>
        <begin position="11"/>
        <end position="177"/>
    </location>
</feature>
<keyword evidence="1" id="KW-0560">Oxidoreductase</keyword>
<sequence>MEDFEFQNKGRILFGEGKRDEFLQGVKALSDKVLVVCGPHFARSGELGEMLTAFEEIGIRTWAIADLHQSTIEQARVAWKLCRDNEIGAVVGVGGATAMDFAKLTAYGACQKEDIWPLIATRSSITTGKRLGLVTVPTFPSSGSDLDSASEMVEKSTDHAGGLYGAPLIPDFCWLNPAYAKSIPPEFLAYGVMTSIIQASNSFLNPKQSGYGDMFTSGLIRNELANLERAIQKPGDEAALGELMVSACMNEFGAGTLGKDGADFSVFFIEGIIEYYWDLPYAPSIVTLFPHWLKSVYSAQPVFRRYFRDAWGVDVDGKTDDQVLELGLQTIEETYRKFGLSLTLNELKPQKADPAALRKFIAEPGPCESIYREFTPDDLFELITRTAG</sequence>
<dbReference type="PANTHER" id="PTHR43633:SF1">
    <property type="entry name" value="ALCOHOL DEHYDROGENASE YQHD"/>
    <property type="match status" value="1"/>
</dbReference>
<dbReference type="InterPro" id="IPR001670">
    <property type="entry name" value="ADH_Fe/GldA"/>
</dbReference>
<dbReference type="AlphaFoldDB" id="A0A388SCM1"/>
<dbReference type="OrthoDB" id="9815791at2"/>
<dbReference type="SUPFAM" id="SSF56796">
    <property type="entry name" value="Dehydroquinate synthase-like"/>
    <property type="match status" value="1"/>
</dbReference>
<evidence type="ECO:0000256" key="1">
    <source>
        <dbReference type="ARBA" id="ARBA00023002"/>
    </source>
</evidence>
<evidence type="ECO:0000313" key="4">
    <source>
        <dbReference type="Proteomes" id="UP000266091"/>
    </source>
</evidence>
<dbReference type="Gene3D" id="3.40.50.1970">
    <property type="match status" value="1"/>
</dbReference>
<dbReference type="GO" id="GO:0008106">
    <property type="term" value="F:alcohol dehydrogenase (NADP+) activity"/>
    <property type="evidence" value="ECO:0007669"/>
    <property type="project" value="TreeGrafter"/>
</dbReference>
<dbReference type="GO" id="GO:0046872">
    <property type="term" value="F:metal ion binding"/>
    <property type="evidence" value="ECO:0007669"/>
    <property type="project" value="InterPro"/>
</dbReference>
<protein>
    <submittedName>
        <fullName evidence="3">NADH-dependent alcohol dehydrogenase</fullName>
    </submittedName>
</protein>
<dbReference type="RefSeq" id="WP_116270235.1">
    <property type="nucleotide sequence ID" value="NZ_BGZJ01000001.1"/>
</dbReference>
<accession>A0A401LN25</accession>
<dbReference type="Pfam" id="PF00465">
    <property type="entry name" value="Fe-ADH"/>
    <property type="match status" value="1"/>
</dbReference>
<name>A0A388SCM1_9BURK</name>
<comment type="caution">
    <text evidence="3">The sequence shown here is derived from an EMBL/GenBank/DDBJ whole genome shotgun (WGS) entry which is preliminary data.</text>
</comment>
<evidence type="ECO:0000313" key="3">
    <source>
        <dbReference type="EMBL" id="GBO93955.1"/>
    </source>
</evidence>
<gene>
    <name evidence="3" type="ORF">MESMUL_13090</name>
</gene>
<keyword evidence="4" id="KW-1185">Reference proteome</keyword>